<protein>
    <submittedName>
        <fullName evidence="1">Uncharacterized protein</fullName>
    </submittedName>
</protein>
<dbReference type="EMBL" id="JARK01001708">
    <property type="protein sequence ID" value="EYB81874.1"/>
    <property type="molecule type" value="Genomic_DNA"/>
</dbReference>
<dbReference type="Proteomes" id="UP000024635">
    <property type="component" value="Unassembled WGS sequence"/>
</dbReference>
<evidence type="ECO:0000313" key="1">
    <source>
        <dbReference type="EMBL" id="EYB81874.1"/>
    </source>
</evidence>
<keyword evidence="2" id="KW-1185">Reference proteome</keyword>
<dbReference type="AlphaFoldDB" id="A0A016RV69"/>
<comment type="caution">
    <text evidence="1">The sequence shown here is derived from an EMBL/GenBank/DDBJ whole genome shotgun (WGS) entry which is preliminary data.</text>
</comment>
<sequence length="77" mass="8447">MMLQQQCEVTATVALKHPCVADDCPLLPTVPRRTTYSLSKKIIASCYTAHLLSRAAPSYALSYVLRFGSVDAQCSVR</sequence>
<accession>A0A016RV69</accession>
<name>A0A016RV69_9BILA</name>
<gene>
    <name evidence="1" type="primary">Acey_s0372.g152</name>
    <name evidence="1" type="ORF">Y032_0372g152</name>
</gene>
<evidence type="ECO:0000313" key="2">
    <source>
        <dbReference type="Proteomes" id="UP000024635"/>
    </source>
</evidence>
<proteinExistence type="predicted"/>
<reference evidence="2" key="1">
    <citation type="journal article" date="2015" name="Nat. Genet.">
        <title>The genome and transcriptome of the zoonotic hookworm Ancylostoma ceylanicum identify infection-specific gene families.</title>
        <authorList>
            <person name="Schwarz E.M."/>
            <person name="Hu Y."/>
            <person name="Antoshechkin I."/>
            <person name="Miller M.M."/>
            <person name="Sternberg P.W."/>
            <person name="Aroian R.V."/>
        </authorList>
    </citation>
    <scope>NUCLEOTIDE SEQUENCE</scope>
    <source>
        <strain evidence="2">HY135</strain>
    </source>
</reference>
<organism evidence="1 2">
    <name type="scientific">Ancylostoma ceylanicum</name>
    <dbReference type="NCBI Taxonomy" id="53326"/>
    <lineage>
        <taxon>Eukaryota</taxon>
        <taxon>Metazoa</taxon>
        <taxon>Ecdysozoa</taxon>
        <taxon>Nematoda</taxon>
        <taxon>Chromadorea</taxon>
        <taxon>Rhabditida</taxon>
        <taxon>Rhabditina</taxon>
        <taxon>Rhabditomorpha</taxon>
        <taxon>Strongyloidea</taxon>
        <taxon>Ancylostomatidae</taxon>
        <taxon>Ancylostomatinae</taxon>
        <taxon>Ancylostoma</taxon>
    </lineage>
</organism>